<proteinExistence type="predicted"/>
<feature type="transmembrane region" description="Helical" evidence="1">
    <location>
        <begin position="63"/>
        <end position="83"/>
    </location>
</feature>
<organism evidence="2 3">
    <name type="scientific">Chryseobacterium angstadtii</name>
    <dbReference type="NCBI Taxonomy" id="558151"/>
    <lineage>
        <taxon>Bacteria</taxon>
        <taxon>Pseudomonadati</taxon>
        <taxon>Bacteroidota</taxon>
        <taxon>Flavobacteriia</taxon>
        <taxon>Flavobacteriales</taxon>
        <taxon>Weeksellaceae</taxon>
        <taxon>Chryseobacterium group</taxon>
        <taxon>Chryseobacterium</taxon>
    </lineage>
</organism>
<dbReference type="EMBL" id="LFND01000001">
    <property type="protein sequence ID" value="KMQ66589.1"/>
    <property type="molecule type" value="Genomic_DNA"/>
</dbReference>
<comment type="caution">
    <text evidence="2">The sequence shown here is derived from an EMBL/GenBank/DDBJ whole genome shotgun (WGS) entry which is preliminary data.</text>
</comment>
<name>A0A0J7IL31_9FLAO</name>
<dbReference type="OrthoDB" id="1273304at2"/>
<evidence type="ECO:0000256" key="1">
    <source>
        <dbReference type="SAM" id="Phobius"/>
    </source>
</evidence>
<dbReference type="PATRIC" id="fig|558151.6.peg.723"/>
<reference evidence="2 3" key="1">
    <citation type="journal article" date="2013" name="Int. J. Syst. Evol. Microbiol.">
        <title>Chryseobacterium angstadtii sp. nov., isolated from a newt tank.</title>
        <authorList>
            <person name="Kirk K.E."/>
            <person name="Hoffman J.A."/>
            <person name="Smith K.A."/>
            <person name="Strahan B.L."/>
            <person name="Failor K.C."/>
            <person name="Krebs J.E."/>
            <person name="Gale A.N."/>
            <person name="Do T.D."/>
            <person name="Sontag T.C."/>
            <person name="Batties A.M."/>
            <person name="Mistiszyn K."/>
            <person name="Newman J.D."/>
        </authorList>
    </citation>
    <scope>NUCLEOTIDE SEQUENCE [LARGE SCALE GENOMIC DNA]</scope>
    <source>
        <strain evidence="2 3">KM</strain>
    </source>
</reference>
<feature type="transmembrane region" description="Helical" evidence="1">
    <location>
        <begin position="12"/>
        <end position="30"/>
    </location>
</feature>
<keyword evidence="1" id="KW-0472">Membrane</keyword>
<keyword evidence="3" id="KW-1185">Reference proteome</keyword>
<sequence length="117" mass="13584">MKKIIIHSIPILVSFVGLVVFCDTFNPIILRGPEFLKFYFTLTIGFYLSILCLRFFRENLSNISFYFMILIFLLGVVKLFRGLSLDRPVGILFSMLVAQIIVNMIFISIESKHKIKQ</sequence>
<keyword evidence="1" id="KW-0812">Transmembrane</keyword>
<feature type="transmembrane region" description="Helical" evidence="1">
    <location>
        <begin position="36"/>
        <end position="56"/>
    </location>
</feature>
<feature type="transmembrane region" description="Helical" evidence="1">
    <location>
        <begin position="89"/>
        <end position="109"/>
    </location>
</feature>
<keyword evidence="1" id="KW-1133">Transmembrane helix</keyword>
<dbReference type="Proteomes" id="UP000036261">
    <property type="component" value="Unassembled WGS sequence"/>
</dbReference>
<evidence type="ECO:0000313" key="2">
    <source>
        <dbReference type="EMBL" id="KMQ66589.1"/>
    </source>
</evidence>
<dbReference type="RefSeq" id="WP_048505193.1">
    <property type="nucleotide sequence ID" value="NZ_LFND01000001.1"/>
</dbReference>
<gene>
    <name evidence="2" type="ORF">ACM46_03440</name>
</gene>
<dbReference type="AlphaFoldDB" id="A0A0J7IL31"/>
<protein>
    <submittedName>
        <fullName evidence="2">Uncharacterized protein</fullName>
    </submittedName>
</protein>
<accession>A0A0J7IL31</accession>
<evidence type="ECO:0000313" key="3">
    <source>
        <dbReference type="Proteomes" id="UP000036261"/>
    </source>
</evidence>